<dbReference type="EMBL" id="CP075587">
    <property type="protein sequence ID" value="QYF48833.1"/>
    <property type="molecule type" value="Genomic_DNA"/>
</dbReference>
<evidence type="ECO:0000256" key="8">
    <source>
        <dbReference type="SAM" id="Phobius"/>
    </source>
</evidence>
<evidence type="ECO:0000256" key="4">
    <source>
        <dbReference type="ARBA" id="ARBA00022786"/>
    </source>
</evidence>
<keyword evidence="5" id="KW-0378">Hydrolase</keyword>
<organism evidence="10 11">
    <name type="scientific">Candidatus Rhabdochlamydia oedothoracis</name>
    <dbReference type="NCBI Taxonomy" id="2720720"/>
    <lineage>
        <taxon>Bacteria</taxon>
        <taxon>Pseudomonadati</taxon>
        <taxon>Chlamydiota</taxon>
        <taxon>Chlamydiia</taxon>
        <taxon>Parachlamydiales</taxon>
        <taxon>Candidatus Rhabdochlamydiaceae</taxon>
        <taxon>Candidatus Rhabdochlamydia</taxon>
    </lineage>
</organism>
<evidence type="ECO:0000256" key="3">
    <source>
        <dbReference type="ARBA" id="ARBA00022670"/>
    </source>
</evidence>
<keyword evidence="8" id="KW-0812">Transmembrane</keyword>
<evidence type="ECO:0000256" key="6">
    <source>
        <dbReference type="ARBA" id="ARBA00022989"/>
    </source>
</evidence>
<accession>A0ABX8V740</accession>
<proteinExistence type="predicted"/>
<evidence type="ECO:0000259" key="9">
    <source>
        <dbReference type="Pfam" id="PF02902"/>
    </source>
</evidence>
<evidence type="ECO:0000313" key="10">
    <source>
        <dbReference type="EMBL" id="QYF48833.1"/>
    </source>
</evidence>
<dbReference type="InterPro" id="IPR003653">
    <property type="entry name" value="Peptidase_C48_C"/>
</dbReference>
<feature type="domain" description="Ubiquitin-like protease family profile" evidence="9">
    <location>
        <begin position="165"/>
        <end position="305"/>
    </location>
</feature>
<feature type="transmembrane region" description="Helical" evidence="8">
    <location>
        <begin position="23"/>
        <end position="43"/>
    </location>
</feature>
<sequence>MKINQINNKQSFIFNPLKIIQSLGWVAVAILTLPTVIGSYFAWKKLVAIWSKNERPDTQKTAEVASETLVQKTLDKNNLDLDEEEDFVDMLSENLPKPLEVKKEEYERVIAQFESSGCLGPSSAEVYLDYLKNINPAFHFNMRLLNKLRPSCNEFLKTIEVEVKEAKEKNGSLFFVPFLLAGNFLREQHIVVAVINLKDEKIEYFDPKGNRVYSIFVRSVDRNLAEWNEPTQKFLEELSKALFPDQNPSIIRNINYPQSLWNRVDCGAHALEFIEKRLSADSLEQASSSLTLDGRQLRRELAHTLKESLKNQSLKT</sequence>
<dbReference type="InterPro" id="IPR038765">
    <property type="entry name" value="Papain-like_cys_pep_sf"/>
</dbReference>
<reference evidence="10 11" key="1">
    <citation type="journal article" date="2022" name="bioRxiv">
        <title>Ecology and evolution of chlamydial symbionts of arthropods.</title>
        <authorList>
            <person name="Halter T."/>
            <person name="Koestlbacher S."/>
            <person name="Collingro A."/>
            <person name="Sixt B.S."/>
            <person name="Toenshoff E.R."/>
            <person name="Hendrickx F."/>
            <person name="Kostanjsek R."/>
            <person name="Horn M."/>
        </authorList>
    </citation>
    <scope>NUCLEOTIDE SEQUENCE [LARGE SCALE GENOMIC DNA]</scope>
    <source>
        <strain evidence="10">W744xW776</strain>
    </source>
</reference>
<keyword evidence="11" id="KW-1185">Reference proteome</keyword>
<dbReference type="RefSeq" id="WP_215217707.1">
    <property type="nucleotide sequence ID" value="NZ_CP075587.1"/>
</dbReference>
<dbReference type="Proteomes" id="UP000826014">
    <property type="component" value="Chromosome"/>
</dbReference>
<evidence type="ECO:0000313" key="11">
    <source>
        <dbReference type="Proteomes" id="UP000826014"/>
    </source>
</evidence>
<keyword evidence="6 8" id="KW-1133">Transmembrane helix</keyword>
<evidence type="ECO:0000256" key="2">
    <source>
        <dbReference type="ARBA" id="ARBA00004340"/>
    </source>
</evidence>
<keyword evidence="4" id="KW-0833">Ubl conjugation pathway</keyword>
<evidence type="ECO:0000256" key="7">
    <source>
        <dbReference type="ARBA" id="ARBA00023026"/>
    </source>
</evidence>
<keyword evidence="3" id="KW-0645">Protease</keyword>
<dbReference type="Pfam" id="PF02902">
    <property type="entry name" value="Peptidase_C48"/>
    <property type="match status" value="1"/>
</dbReference>
<gene>
    <name evidence="10" type="ORF">RHABOEDO_001058</name>
</gene>
<name>A0ABX8V740_9BACT</name>
<protein>
    <recommendedName>
        <fullName evidence="9">Ubiquitin-like protease family profile domain-containing protein</fullName>
    </recommendedName>
</protein>
<keyword evidence="8" id="KW-0472">Membrane</keyword>
<comment type="subcellular location">
    <subcellularLocation>
        <location evidence="2">Host cell</location>
    </subcellularLocation>
    <subcellularLocation>
        <location evidence="1">Membrane</location>
        <topology evidence="1">Single-pass membrane protein</topology>
    </subcellularLocation>
</comment>
<dbReference type="Gene3D" id="3.40.395.10">
    <property type="entry name" value="Adenoviral Proteinase, Chain A"/>
    <property type="match status" value="1"/>
</dbReference>
<keyword evidence="7" id="KW-0843">Virulence</keyword>
<dbReference type="SUPFAM" id="SSF54001">
    <property type="entry name" value="Cysteine proteinases"/>
    <property type="match status" value="1"/>
</dbReference>
<evidence type="ECO:0000256" key="1">
    <source>
        <dbReference type="ARBA" id="ARBA00004167"/>
    </source>
</evidence>
<evidence type="ECO:0000256" key="5">
    <source>
        <dbReference type="ARBA" id="ARBA00022801"/>
    </source>
</evidence>